<evidence type="ECO:0000313" key="4">
    <source>
        <dbReference type="Proteomes" id="UP000634136"/>
    </source>
</evidence>
<dbReference type="Gene3D" id="3.40.50.1820">
    <property type="entry name" value="alpha/beta hydrolase"/>
    <property type="match status" value="1"/>
</dbReference>
<proteinExistence type="inferred from homology"/>
<dbReference type="Proteomes" id="UP000634136">
    <property type="component" value="Unassembled WGS sequence"/>
</dbReference>
<keyword evidence="3" id="KW-0378">Hydrolase</keyword>
<dbReference type="InterPro" id="IPR029058">
    <property type="entry name" value="AB_hydrolase_fold"/>
</dbReference>
<sequence>MKILTIIILHLCGLIFALLSCASKASSSNGEADNLQELVRSKWYYNKKKENDHINGVTQSSWEEEDVSKEPYFVLPQEGMRENDRISALPGQPYNNGVDFDQYSGYVTVDPIAGRALFYYFVESPYNSSSKPLVLWLNGETAATK</sequence>
<name>A0A834WRH0_9FABA</name>
<keyword evidence="3" id="KW-0645">Protease</keyword>
<keyword evidence="3" id="KW-0121">Carboxypeptidase</keyword>
<dbReference type="OrthoDB" id="1431567at2759"/>
<dbReference type="InterPro" id="IPR001563">
    <property type="entry name" value="Peptidase_S10"/>
</dbReference>
<comment type="caution">
    <text evidence="3">The sequence shown here is derived from an EMBL/GenBank/DDBJ whole genome shotgun (WGS) entry which is preliminary data.</text>
</comment>
<reference evidence="3" key="1">
    <citation type="submission" date="2020-09" db="EMBL/GenBank/DDBJ databases">
        <title>Genome-Enabled Discovery of Anthraquinone Biosynthesis in Senna tora.</title>
        <authorList>
            <person name="Kang S.-H."/>
            <person name="Pandey R.P."/>
            <person name="Lee C.-M."/>
            <person name="Sim J.-S."/>
            <person name="Jeong J.-T."/>
            <person name="Choi B.-S."/>
            <person name="Jung M."/>
            <person name="Ginzburg D."/>
            <person name="Zhao K."/>
            <person name="Won S.Y."/>
            <person name="Oh T.-J."/>
            <person name="Yu Y."/>
            <person name="Kim N.-H."/>
            <person name="Lee O.R."/>
            <person name="Lee T.-H."/>
            <person name="Bashyal P."/>
            <person name="Kim T.-S."/>
            <person name="Lee W.-H."/>
            <person name="Kawkins C."/>
            <person name="Kim C.-K."/>
            <person name="Kim J.S."/>
            <person name="Ahn B.O."/>
            <person name="Rhee S.Y."/>
            <person name="Sohng J.K."/>
        </authorList>
    </citation>
    <scope>NUCLEOTIDE SEQUENCE</scope>
    <source>
        <tissue evidence="3">Leaf</tissue>
    </source>
</reference>
<evidence type="ECO:0000256" key="1">
    <source>
        <dbReference type="ARBA" id="ARBA00009431"/>
    </source>
</evidence>
<evidence type="ECO:0000313" key="3">
    <source>
        <dbReference type="EMBL" id="KAF7831573.1"/>
    </source>
</evidence>
<dbReference type="EMBL" id="JAAIUW010000005">
    <property type="protein sequence ID" value="KAF7831573.1"/>
    <property type="molecule type" value="Genomic_DNA"/>
</dbReference>
<dbReference type="Pfam" id="PF00450">
    <property type="entry name" value="Peptidase_S10"/>
    <property type="match status" value="1"/>
</dbReference>
<dbReference type="AlphaFoldDB" id="A0A834WRH0"/>
<feature type="signal peptide" evidence="2">
    <location>
        <begin position="1"/>
        <end position="27"/>
    </location>
</feature>
<dbReference type="SUPFAM" id="SSF53474">
    <property type="entry name" value="alpha/beta-Hydrolases"/>
    <property type="match status" value="1"/>
</dbReference>
<feature type="chain" id="PRO_5032293804" evidence="2">
    <location>
        <begin position="28"/>
        <end position="145"/>
    </location>
</feature>
<gene>
    <name evidence="3" type="ORF">G2W53_013906</name>
</gene>
<dbReference type="GO" id="GO:0006508">
    <property type="term" value="P:proteolysis"/>
    <property type="evidence" value="ECO:0007669"/>
    <property type="project" value="InterPro"/>
</dbReference>
<keyword evidence="4" id="KW-1185">Reference proteome</keyword>
<dbReference type="GO" id="GO:0004185">
    <property type="term" value="F:serine-type carboxypeptidase activity"/>
    <property type="evidence" value="ECO:0007669"/>
    <property type="project" value="InterPro"/>
</dbReference>
<keyword evidence="2" id="KW-0732">Signal</keyword>
<evidence type="ECO:0000256" key="2">
    <source>
        <dbReference type="SAM" id="SignalP"/>
    </source>
</evidence>
<comment type="similarity">
    <text evidence="1">Belongs to the peptidase S10 family.</text>
</comment>
<protein>
    <submittedName>
        <fullName evidence="3">Serine carboxypeptidase II-3</fullName>
    </submittedName>
</protein>
<dbReference type="PROSITE" id="PS51257">
    <property type="entry name" value="PROKAR_LIPOPROTEIN"/>
    <property type="match status" value="1"/>
</dbReference>
<organism evidence="3 4">
    <name type="scientific">Senna tora</name>
    <dbReference type="NCBI Taxonomy" id="362788"/>
    <lineage>
        <taxon>Eukaryota</taxon>
        <taxon>Viridiplantae</taxon>
        <taxon>Streptophyta</taxon>
        <taxon>Embryophyta</taxon>
        <taxon>Tracheophyta</taxon>
        <taxon>Spermatophyta</taxon>
        <taxon>Magnoliopsida</taxon>
        <taxon>eudicotyledons</taxon>
        <taxon>Gunneridae</taxon>
        <taxon>Pentapetalae</taxon>
        <taxon>rosids</taxon>
        <taxon>fabids</taxon>
        <taxon>Fabales</taxon>
        <taxon>Fabaceae</taxon>
        <taxon>Caesalpinioideae</taxon>
        <taxon>Cassia clade</taxon>
        <taxon>Senna</taxon>
    </lineage>
</organism>
<accession>A0A834WRH0</accession>